<dbReference type="Proteomes" id="UP000193675">
    <property type="component" value="Unassembled WGS sequence"/>
</dbReference>
<organism evidence="2 3">
    <name type="scientific">Pseudomonas putida</name>
    <name type="common">Arthrobacter siderocapsulatus</name>
    <dbReference type="NCBI Taxonomy" id="303"/>
    <lineage>
        <taxon>Bacteria</taxon>
        <taxon>Pseudomonadati</taxon>
        <taxon>Pseudomonadota</taxon>
        <taxon>Gammaproteobacteria</taxon>
        <taxon>Pseudomonadales</taxon>
        <taxon>Pseudomonadaceae</taxon>
        <taxon>Pseudomonas</taxon>
    </lineage>
</organism>
<comment type="caution">
    <text evidence="2">The sequence shown here is derived from an EMBL/GenBank/DDBJ whole genome shotgun (WGS) entry which is preliminary data.</text>
</comment>
<dbReference type="AlphaFoldDB" id="A0A1X1A2E5"/>
<evidence type="ECO:0000313" key="3">
    <source>
        <dbReference type="Proteomes" id="UP000193675"/>
    </source>
</evidence>
<dbReference type="EMBL" id="NBWC01000008">
    <property type="protein sequence ID" value="ORL66038.1"/>
    <property type="molecule type" value="Genomic_DNA"/>
</dbReference>
<name>A0A1X1A2E5_PSEPU</name>
<evidence type="ECO:0000313" key="2">
    <source>
        <dbReference type="EMBL" id="ORL66038.1"/>
    </source>
</evidence>
<feature type="domain" description="Microcin J25-processing protein McjB C-terminal" evidence="1">
    <location>
        <begin position="22"/>
        <end position="89"/>
    </location>
</feature>
<protein>
    <recommendedName>
        <fullName evidence="1">Microcin J25-processing protein McjB C-terminal domain-containing protein</fullName>
    </recommendedName>
</protein>
<dbReference type="Pfam" id="PF13471">
    <property type="entry name" value="Transglut_core3"/>
    <property type="match status" value="1"/>
</dbReference>
<sequence length="202" mass="22086">MSQMMTWRAAAKRIAEQEGVPNATLEVFLHVLEHISDEDWLGACHSSSTVLYMMLAEHNAESEIVIGDVQAQAGVFEHSWIEIDGAIFDAAVAFPHPDGYPVGGPVFAGYDLDTGLPTINSYGIGTFEGLSADTKSITYLSIGTYYTWADQKALVESAVEGNLPPEPLWHRATRIAQNMGVSKTSEELASAHFEVRRTVRTI</sequence>
<accession>A0A1X1A2E5</accession>
<proteinExistence type="predicted"/>
<gene>
    <name evidence="2" type="ORF">B7H17_06805</name>
</gene>
<reference evidence="2 3" key="1">
    <citation type="submission" date="2017-04" db="EMBL/GenBank/DDBJ databases">
        <title>Presence of VIM-2 positive Pseudomonas species in chickens and their surrounding environment.</title>
        <authorList>
            <person name="Zhang R."/>
        </authorList>
    </citation>
    <scope>NUCLEOTIDE SEQUENCE [LARGE SCALE GENOMIC DNA]</scope>
    <source>
        <strain evidence="2 3">DZ-C18</strain>
    </source>
</reference>
<evidence type="ECO:0000259" key="1">
    <source>
        <dbReference type="Pfam" id="PF13471"/>
    </source>
</evidence>
<dbReference type="OrthoDB" id="6399948at2"/>
<dbReference type="InterPro" id="IPR032708">
    <property type="entry name" value="McjB_C"/>
</dbReference>
<dbReference type="RefSeq" id="WP_084852207.1">
    <property type="nucleotide sequence ID" value="NZ_CP143525.1"/>
</dbReference>